<sequence>MMWAWQKGSPVVARDITAADADADGLQTPLSPRIAALPKSATKKPQLWEGSYQGKGENDGSGDTEDHIPKFHQEERDDYEQTKQKFLSLNEHQRRPPPAATIPVSKKESEHQLLAIMTTPPPQCCRGKTQAQTFLLVRRVCPLARVFIPSAMDAAVYELMYTPLKIPPSHKPVACVI</sequence>
<dbReference type="VEuPathDB" id="FungiDB:AJ78_07802"/>
<keyword evidence="3" id="KW-1185">Reference proteome</keyword>
<protein>
    <submittedName>
        <fullName evidence="2">Uncharacterized protein</fullName>
    </submittedName>
</protein>
<feature type="region of interest" description="Disordered" evidence="1">
    <location>
        <begin position="23"/>
        <end position="106"/>
    </location>
</feature>
<dbReference type="Proteomes" id="UP000182235">
    <property type="component" value="Unassembled WGS sequence"/>
</dbReference>
<evidence type="ECO:0000313" key="3">
    <source>
        <dbReference type="Proteomes" id="UP000182235"/>
    </source>
</evidence>
<feature type="compositionally biased region" description="Basic and acidic residues" evidence="1">
    <location>
        <begin position="64"/>
        <end position="83"/>
    </location>
</feature>
<evidence type="ECO:0000313" key="2">
    <source>
        <dbReference type="EMBL" id="OJD11429.1"/>
    </source>
</evidence>
<evidence type="ECO:0000256" key="1">
    <source>
        <dbReference type="SAM" id="MobiDB-lite"/>
    </source>
</evidence>
<organism evidence="2 3">
    <name type="scientific">Emergomyces pasteurianus Ep9510</name>
    <dbReference type="NCBI Taxonomy" id="1447872"/>
    <lineage>
        <taxon>Eukaryota</taxon>
        <taxon>Fungi</taxon>
        <taxon>Dikarya</taxon>
        <taxon>Ascomycota</taxon>
        <taxon>Pezizomycotina</taxon>
        <taxon>Eurotiomycetes</taxon>
        <taxon>Eurotiomycetidae</taxon>
        <taxon>Onygenales</taxon>
        <taxon>Ajellomycetaceae</taxon>
        <taxon>Emergomyces</taxon>
    </lineage>
</organism>
<dbReference type="EMBL" id="LGRN01000547">
    <property type="protein sequence ID" value="OJD11429.1"/>
    <property type="molecule type" value="Genomic_DNA"/>
</dbReference>
<gene>
    <name evidence="2" type="ORF">AJ78_07802</name>
</gene>
<reference evidence="2 3" key="1">
    <citation type="submission" date="2015-07" db="EMBL/GenBank/DDBJ databases">
        <title>Emmonsia species relationships and genome sequence.</title>
        <authorList>
            <consortium name="The Broad Institute Genomics Platform"/>
            <person name="Cuomo C.A."/>
            <person name="Munoz J.F."/>
            <person name="Imamovic A."/>
            <person name="Priest M.E."/>
            <person name="Young S."/>
            <person name="Clay O.K."/>
            <person name="McEwen J.G."/>
        </authorList>
    </citation>
    <scope>NUCLEOTIDE SEQUENCE [LARGE SCALE GENOMIC DNA]</scope>
    <source>
        <strain evidence="2 3">UAMH 9510</strain>
    </source>
</reference>
<proteinExistence type="predicted"/>
<accession>A0A1J9Q8C7</accession>
<name>A0A1J9Q8C7_9EURO</name>
<dbReference type="AlphaFoldDB" id="A0A1J9Q8C7"/>
<comment type="caution">
    <text evidence="2">The sequence shown here is derived from an EMBL/GenBank/DDBJ whole genome shotgun (WGS) entry which is preliminary data.</text>
</comment>